<keyword evidence="3 7" id="KW-0812">Transmembrane</keyword>
<comment type="subcellular location">
    <subcellularLocation>
        <location evidence="1">Membrane</location>
        <topology evidence="1">Multi-pass membrane protein</topology>
    </subcellularLocation>
</comment>
<dbReference type="Pfam" id="PF01545">
    <property type="entry name" value="Cation_efflux"/>
    <property type="match status" value="1"/>
</dbReference>
<dbReference type="EMBL" id="CP119877">
    <property type="protein sequence ID" value="WFD33556.1"/>
    <property type="molecule type" value="Genomic_DNA"/>
</dbReference>
<dbReference type="InterPro" id="IPR050291">
    <property type="entry name" value="CDF_Transporter"/>
</dbReference>
<dbReference type="Gene3D" id="1.20.1510.10">
    <property type="entry name" value="Cation efflux protein transmembrane domain"/>
    <property type="match status" value="1"/>
</dbReference>
<feature type="transmembrane region" description="Helical" evidence="7">
    <location>
        <begin position="343"/>
        <end position="364"/>
    </location>
</feature>
<dbReference type="FunFam" id="1.20.1510.10:FF:000005">
    <property type="entry name" value="Putative Cation diffusion facilitator 1"/>
    <property type="match status" value="1"/>
</dbReference>
<accession>A0AAF0J9Q8</accession>
<feature type="transmembrane region" description="Helical" evidence="7">
    <location>
        <begin position="315"/>
        <end position="337"/>
    </location>
</feature>
<evidence type="ECO:0000256" key="3">
    <source>
        <dbReference type="ARBA" id="ARBA00022692"/>
    </source>
</evidence>
<keyword evidence="4 7" id="KW-1133">Transmembrane helix</keyword>
<dbReference type="GO" id="GO:0098771">
    <property type="term" value="P:inorganic ion homeostasis"/>
    <property type="evidence" value="ECO:0007669"/>
    <property type="project" value="UniProtKB-ARBA"/>
</dbReference>
<evidence type="ECO:0000256" key="7">
    <source>
        <dbReference type="SAM" id="Phobius"/>
    </source>
</evidence>
<evidence type="ECO:0000256" key="5">
    <source>
        <dbReference type="ARBA" id="ARBA00023136"/>
    </source>
</evidence>
<dbReference type="Proteomes" id="UP001219933">
    <property type="component" value="Chromosome 1"/>
</dbReference>
<feature type="compositionally biased region" description="Low complexity" evidence="6">
    <location>
        <begin position="265"/>
        <end position="277"/>
    </location>
</feature>
<feature type="compositionally biased region" description="Polar residues" evidence="6">
    <location>
        <begin position="254"/>
        <end position="264"/>
    </location>
</feature>
<feature type="transmembrane region" description="Helical" evidence="7">
    <location>
        <begin position="385"/>
        <end position="406"/>
    </location>
</feature>
<keyword evidence="2" id="KW-0813">Transport</keyword>
<dbReference type="InterPro" id="IPR058533">
    <property type="entry name" value="Cation_efflux_TM"/>
</dbReference>
<protein>
    <recommendedName>
        <fullName evidence="8">Cation efflux protein transmembrane domain-containing protein</fullName>
    </recommendedName>
</protein>
<feature type="transmembrane region" description="Helical" evidence="7">
    <location>
        <begin position="467"/>
        <end position="485"/>
    </location>
</feature>
<evidence type="ECO:0000259" key="8">
    <source>
        <dbReference type="Pfam" id="PF01545"/>
    </source>
</evidence>
<dbReference type="PANTHER" id="PTHR43840">
    <property type="entry name" value="MITOCHONDRIAL METAL TRANSPORTER 1-RELATED"/>
    <property type="match status" value="1"/>
</dbReference>
<sequence length="966" mass="106555">MTTGTDRSRRKAEFVIDFGRDRDGSQPASGVSSPTRSRSQTRMASSEPALGLHRTASLQSIQAFAQLIDSRSGYYEECRVPEEELAKIKNAGVREFYERQNELLDGWREVDEILESQFPNEVMRRFADPKSLHKGTREPHLRLVPHGRSASYANFSDEDYATDEDSDSWSQPFAHSLNRRHRRVSERALTSLSEFWQSLEHSGGVIDSPAGSPPRSREPNERSLLIASRPSAYSTIPEGVVSENFEQHTQIENIPKQSKQTAGPSSNATNDTANDAPAPRPNTTVWTKADHERSNLLQIVPTHHKKREADAFVQFLININLFINLLLVVGKVVAVLSSNSVSLLASLVDSMLDLMCTVVIYVASRATAYRSWHTFYKYPVGKRRLEPLGVLIFSVLMVVSFAQVLLESLNRLWAVMRGTSLHDDELPWIGIVFMLITIVIKSIMWLLCRNSRNSSVAAISQDSANDVVFNIFTLVFPTLGAYLHMPALDPIGGGILSIYIISEWVATLADTTSKLTGKAASADDVSRCLYLVSRFSLVEYISGFELYHAGDTMVAEVDLVLPITLKLKEAHDIGEIITLSALAVGLTGYGVYEFYTTFLVWPRELREPLRSAVRAEQAGQHDRSAHLFGEALELARSLPEASLGSDRTLKLTGIAIALGAALEGCNRLDDAVAAYYDAFDEALHRGKYQDKTPPTPLERQRAVSLAQKIAEIGARGVRIPAIDLVTTHTSDSREGYLVWSVEELIRLVREHSPKNDHDAVNLSELELPKWVSRQDLGASVEALGAFYASEGAPEYAVPLYLQALGVLLPSGGTPTVAERCRAAVIMNNVSQAIASAKGGSVDQALAWAAKGFDLATITAHKAGFLAQIPDAEREWLLRFSGVAADAVPQPARIVEVESEERLNYVRQQCVGAQFVLLYNIGMLSEMQGDVEGARTLFTRSLRLAERLGLKDARAQAARAIARLQRS</sequence>
<reference evidence="9" key="1">
    <citation type="submission" date="2023-03" db="EMBL/GenBank/DDBJ databases">
        <title>Mating type loci evolution in Malassezia.</title>
        <authorList>
            <person name="Coelho M.A."/>
        </authorList>
    </citation>
    <scope>NUCLEOTIDE SEQUENCE</scope>
    <source>
        <strain evidence="9">CBS 11721</strain>
    </source>
</reference>
<feature type="transmembrane region" description="Helical" evidence="7">
    <location>
        <begin position="426"/>
        <end position="447"/>
    </location>
</feature>
<evidence type="ECO:0000256" key="4">
    <source>
        <dbReference type="ARBA" id="ARBA00022989"/>
    </source>
</evidence>
<feature type="region of interest" description="Disordered" evidence="6">
    <location>
        <begin position="202"/>
        <end position="221"/>
    </location>
</feature>
<proteinExistence type="predicted"/>
<keyword evidence="10" id="KW-1185">Reference proteome</keyword>
<feature type="domain" description="Cation efflux protein transmembrane" evidence="8">
    <location>
        <begin position="319"/>
        <end position="515"/>
    </location>
</feature>
<dbReference type="InterPro" id="IPR027469">
    <property type="entry name" value="Cation_efflux_TMD_sf"/>
</dbReference>
<evidence type="ECO:0000313" key="10">
    <source>
        <dbReference type="Proteomes" id="UP001219933"/>
    </source>
</evidence>
<dbReference type="PANTHER" id="PTHR43840:SF4">
    <property type="entry name" value="CDF DIVALENT METAL CATION TRANSPORTER (EUROFUNG)"/>
    <property type="match status" value="1"/>
</dbReference>
<dbReference type="SUPFAM" id="SSF161111">
    <property type="entry name" value="Cation efflux protein transmembrane domain-like"/>
    <property type="match status" value="1"/>
</dbReference>
<evidence type="ECO:0000256" key="1">
    <source>
        <dbReference type="ARBA" id="ARBA00004141"/>
    </source>
</evidence>
<evidence type="ECO:0000256" key="6">
    <source>
        <dbReference type="SAM" id="MobiDB-lite"/>
    </source>
</evidence>
<gene>
    <name evidence="9" type="ORF">MCUN1_000369</name>
</gene>
<evidence type="ECO:0000313" key="9">
    <source>
        <dbReference type="EMBL" id="WFD33556.1"/>
    </source>
</evidence>
<feature type="region of interest" description="Disordered" evidence="6">
    <location>
        <begin position="254"/>
        <end position="282"/>
    </location>
</feature>
<evidence type="ECO:0000256" key="2">
    <source>
        <dbReference type="ARBA" id="ARBA00022448"/>
    </source>
</evidence>
<name>A0AAF0J9Q8_9BASI</name>
<dbReference type="GO" id="GO:0030003">
    <property type="term" value="P:intracellular monoatomic cation homeostasis"/>
    <property type="evidence" value="ECO:0007669"/>
    <property type="project" value="UniProtKB-ARBA"/>
</dbReference>
<keyword evidence="5 7" id="KW-0472">Membrane</keyword>
<organism evidence="9 10">
    <name type="scientific">Malassezia cuniculi</name>
    <dbReference type="NCBI Taxonomy" id="948313"/>
    <lineage>
        <taxon>Eukaryota</taxon>
        <taxon>Fungi</taxon>
        <taxon>Dikarya</taxon>
        <taxon>Basidiomycota</taxon>
        <taxon>Ustilaginomycotina</taxon>
        <taxon>Malasseziomycetes</taxon>
        <taxon>Malasseziales</taxon>
        <taxon>Malasseziaceae</taxon>
        <taxon>Malassezia</taxon>
    </lineage>
</organism>
<feature type="region of interest" description="Disordered" evidence="6">
    <location>
        <begin position="1"/>
        <end position="50"/>
    </location>
</feature>
<dbReference type="AlphaFoldDB" id="A0AAF0J9Q8"/>
<feature type="compositionally biased region" description="Basic and acidic residues" evidence="6">
    <location>
        <begin position="11"/>
        <end position="24"/>
    </location>
</feature>
<dbReference type="GO" id="GO:0016020">
    <property type="term" value="C:membrane"/>
    <property type="evidence" value="ECO:0007669"/>
    <property type="project" value="UniProtKB-SubCell"/>
</dbReference>
<feature type="compositionally biased region" description="Polar residues" evidence="6">
    <location>
        <begin position="26"/>
        <end position="44"/>
    </location>
</feature>
<dbReference type="GO" id="GO:0008324">
    <property type="term" value="F:monoatomic cation transmembrane transporter activity"/>
    <property type="evidence" value="ECO:0007669"/>
    <property type="project" value="InterPro"/>
</dbReference>